<reference evidence="2" key="1">
    <citation type="submission" date="2016-10" db="EMBL/GenBank/DDBJ databases">
        <authorList>
            <person name="Varghese N."/>
            <person name="Submissions S."/>
        </authorList>
    </citation>
    <scope>NUCLEOTIDE SEQUENCE [LARGE SCALE GENOMIC DNA]</scope>
    <source>
        <strain evidence="2">DSM 44234</strain>
    </source>
</reference>
<dbReference type="OrthoDB" id="9148135at2"/>
<sequence>MTHNAAEISPDAVAAAYTAMRTKIRRDPNAALSDTAEIRTLANALTEDIVDPDASAEDRFEPVPQTSVRDVTDLLAAAASTIRGLVNDRDALMAARSWERDTELANRIAPPDPAASEQLLAELADTARSTGEFDREVIRAHAVWFHATRNFVVHRESDRQRSDQYLFDAFGVRPSMALLALHQLIDAAEQGAVITADDLVWATQGPERLRGDLAAAPDEYCPPCLRPAQGAS</sequence>
<organism evidence="1 2">
    <name type="scientific">Tsukamurella tyrosinosolvens</name>
    <dbReference type="NCBI Taxonomy" id="57704"/>
    <lineage>
        <taxon>Bacteria</taxon>
        <taxon>Bacillati</taxon>
        <taxon>Actinomycetota</taxon>
        <taxon>Actinomycetes</taxon>
        <taxon>Mycobacteriales</taxon>
        <taxon>Tsukamurellaceae</taxon>
        <taxon>Tsukamurella</taxon>
    </lineage>
</organism>
<dbReference type="AlphaFoldDB" id="A0A1H4UZ61"/>
<name>A0A1H4UZ61_TSUTY</name>
<dbReference type="EMBL" id="FNSA01000003">
    <property type="protein sequence ID" value="SEC73491.1"/>
    <property type="molecule type" value="Genomic_DNA"/>
</dbReference>
<gene>
    <name evidence="1" type="ORF">SAMN04489793_3073</name>
</gene>
<evidence type="ECO:0000313" key="1">
    <source>
        <dbReference type="EMBL" id="SEC73491.1"/>
    </source>
</evidence>
<protein>
    <submittedName>
        <fullName evidence="1">Uncharacterized protein</fullName>
    </submittedName>
</protein>
<dbReference type="STRING" id="57704.SAMN04489793_3073"/>
<proteinExistence type="predicted"/>
<evidence type="ECO:0000313" key="2">
    <source>
        <dbReference type="Proteomes" id="UP000182241"/>
    </source>
</evidence>
<accession>A0A1H4UZ61</accession>
<keyword evidence="2" id="KW-1185">Reference proteome</keyword>
<dbReference type="Proteomes" id="UP000182241">
    <property type="component" value="Unassembled WGS sequence"/>
</dbReference>
<dbReference type="RefSeq" id="WP_068740227.1">
    <property type="nucleotide sequence ID" value="NZ_FNSA01000003.1"/>
</dbReference>